<evidence type="ECO:0000313" key="1">
    <source>
        <dbReference type="EMBL" id="UPL00159.1"/>
    </source>
</evidence>
<name>A0ACD3ZJ83_FUSSC</name>
<keyword evidence="2" id="KW-1185">Reference proteome</keyword>
<sequence length="367" mass="40903">MDPRTNTDKSRHRACDPCRKRKVRCSRHIPLCERCSHFGLECEYSPVRTMGRPRVRQPRHDVNSTTASMPNDLINMSTFDQPMGDIFGDFTTQLPPFNMDFGGGRSTSPGHDFFQSRPIDEDEAPTSPQDHQSPCLLHHGPGKCGQKSPDRDTTPSLSTKKCSCVELVNQHFSSVEDSLETFQVLKVLQQSIQSAKSILECNTCFGSWDTNPGTSRNVYLLGSLMSSISSSYGDFFLHQKRIAAESTSSGKPIKVLLGQPPDEAATVELALDGQSYGDFIRASLRQELGRLLKLSDAFAERQTRLHNQGHEGCEPGKDCTNVEFVPDEKHPAEVCPRDVDITEVFSCFRTVDQVRAVMMETQKIISA</sequence>
<protein>
    <submittedName>
        <fullName evidence="1">Uncharacterized protein</fullName>
    </submittedName>
</protein>
<dbReference type="EMBL" id="CP090037">
    <property type="protein sequence ID" value="UPL00159.1"/>
    <property type="molecule type" value="Genomic_DNA"/>
</dbReference>
<proteinExistence type="predicted"/>
<evidence type="ECO:0000313" key="2">
    <source>
        <dbReference type="Proteomes" id="UP000830768"/>
    </source>
</evidence>
<dbReference type="Proteomes" id="UP000830768">
    <property type="component" value="Chromosome 9"/>
</dbReference>
<organism evidence="1 2">
    <name type="scientific">Fusarium solani subsp. cucurbitae</name>
    <name type="common">Neocosmosporum cucurbitae</name>
    <dbReference type="NCBI Taxonomy" id="2747967"/>
    <lineage>
        <taxon>Eukaryota</taxon>
        <taxon>Fungi</taxon>
        <taxon>Dikarya</taxon>
        <taxon>Ascomycota</taxon>
        <taxon>Pezizomycotina</taxon>
        <taxon>Sordariomycetes</taxon>
        <taxon>Hypocreomycetidae</taxon>
        <taxon>Hypocreales</taxon>
        <taxon>Nectriaceae</taxon>
        <taxon>Fusarium</taxon>
        <taxon>Fusarium solani species complex</taxon>
    </lineage>
</organism>
<reference evidence="1" key="1">
    <citation type="submission" date="2021-11" db="EMBL/GenBank/DDBJ databases">
        <title>Fusarium solani-melongenae Genome sequencing and assembly.</title>
        <authorList>
            <person name="Xie S."/>
            <person name="Huang L."/>
            <person name="Zhang X."/>
        </authorList>
    </citation>
    <scope>NUCLEOTIDE SEQUENCE</scope>
    <source>
        <strain evidence="1">CRI 24-3</strain>
    </source>
</reference>
<gene>
    <name evidence="1" type="ORF">LCI18_011093</name>
</gene>
<accession>A0ACD3ZJ83</accession>